<keyword evidence="4" id="KW-0547">Nucleotide-binding</keyword>
<evidence type="ECO:0000256" key="3">
    <source>
        <dbReference type="ARBA" id="ARBA00022737"/>
    </source>
</evidence>
<evidence type="ECO:0000313" key="15">
    <source>
        <dbReference type="EMBL" id="TWX68551.1"/>
    </source>
</evidence>
<dbReference type="AlphaFoldDB" id="A0A5C6QI71"/>
<gene>
    <name evidence="15" type="ORF">ESZ36_08635</name>
</gene>
<dbReference type="SUPFAM" id="SSF52540">
    <property type="entry name" value="P-loop containing nucleoside triphosphate hydrolases"/>
    <property type="match status" value="2"/>
</dbReference>
<keyword evidence="3" id="KW-0677">Repeat</keyword>
<dbReference type="GO" id="GO:0005737">
    <property type="term" value="C:cytoplasm"/>
    <property type="evidence" value="ECO:0007669"/>
    <property type="project" value="UniProtKB-SubCell"/>
</dbReference>
<evidence type="ECO:0000256" key="1">
    <source>
        <dbReference type="ARBA" id="ARBA00004496"/>
    </source>
</evidence>
<evidence type="ECO:0000259" key="14">
    <source>
        <dbReference type="Pfam" id="PF00005"/>
    </source>
</evidence>
<protein>
    <recommendedName>
        <fullName evidence="12">UvrABC system protein A</fullName>
    </recommendedName>
    <alternativeName>
        <fullName evidence="13">Excinuclease ABC subunit A</fullName>
    </alternativeName>
</protein>
<dbReference type="OrthoDB" id="9809851at2"/>
<dbReference type="EMBL" id="VOLT01000004">
    <property type="protein sequence ID" value="TWX68551.1"/>
    <property type="molecule type" value="Genomic_DNA"/>
</dbReference>
<keyword evidence="6" id="KW-0228">DNA excision</keyword>
<keyword evidence="7 15" id="KW-0067">ATP-binding</keyword>
<evidence type="ECO:0000256" key="2">
    <source>
        <dbReference type="ARBA" id="ARBA00022490"/>
    </source>
</evidence>
<evidence type="ECO:0000256" key="5">
    <source>
        <dbReference type="ARBA" id="ARBA00022763"/>
    </source>
</evidence>
<dbReference type="GO" id="GO:0006281">
    <property type="term" value="P:DNA repair"/>
    <property type="evidence" value="ECO:0007669"/>
    <property type="project" value="UniProtKB-KW"/>
</dbReference>
<comment type="subcellular location">
    <subcellularLocation>
        <location evidence="1">Cytoplasm</location>
    </subcellularLocation>
</comment>
<dbReference type="RefSeq" id="WP_146786405.1">
    <property type="nucleotide sequence ID" value="NZ_VOLT01000004.1"/>
</dbReference>
<dbReference type="InterPro" id="IPR027417">
    <property type="entry name" value="P-loop_NTPase"/>
</dbReference>
<evidence type="ECO:0000256" key="13">
    <source>
        <dbReference type="ARBA" id="ARBA00042156"/>
    </source>
</evidence>
<keyword evidence="10" id="KW-0234">DNA repair</keyword>
<sequence length="1192" mass="134565">MANKDNDIIILGATENNLKNINVRIPLNKITCITGKSGSGKSSLVDGIISREATRLKKITSGIASEYDLLVRPSFKDIHNLPNCISVKQECVIRTESSNVATYSGLNNYFRKLFVDKGHIICACGEEVDNTVSSNQVESIVYKLLDDRVYDFYSLIIKNKKIEIDKIKKFAILHNVEYFQVDGKNKKIDLKSLGKLDKFKNFTVKAYIGSVDKTNLSMLNLYKFPINTIEVYNSASCVLNFSYQTFCSACYLEYQTKSISLFTRKNLSKLSGCCLYCAGKGVGKSFNLETLINKRVSVVDFSFLNIPHNGKSYKYINLQNTYIKKFIVANSIDNEVEFEFLSENNKIQFLDFLSEKLIKYIDHPKVQEFVIENECKKCNGSGFNRKATSVFYRNTNISQLLKLTIIEALSFFNNYGIDLTIKALHKLSLGHLSLDRKTTTLSGGELQRLKLVDVLAREADSYLLIIDEPSIGLHRDDLQSLLKVFKGIVKEQNTLLIIDHSPYVISQSDNIIEIGPSSGAKGGYIVSGDNNNDLLEKIDLCRNKDNENTISFDNINYNNIIEQSITLPLNRLTCLVGVSGSGKSSLASYISKKGNESFNEVITLNQFGVSKNKRSTIATYIGLSDELRELYALTTKAKLLDLSKSEFTPNSALGACEVCNGDGKLNDVVCSGCDGKKLNPYILSILLDGLNIYELNNIPINELKEFAPTVFSSVKICQSIQILNDLGLSHLTFGTGIPNISGGEAQRIKLAKYLLGNSHSILNDEQHNLFILDEPSQGLNPEDSFNVFKIIDNILSSNNTVLIIEHNDVLIKNSDYIIELGPKAGNLGGVVSFCGSTNDFFQQNENPDESLDESLDEVIDSDELYASAVLNNTVDTSYFTQLDEYYSKFKVISPDVNVLNFDFKVDSYNYYKGNHPNNDLFFNPFCFQFQKSSLVSYDDIQNVFYQLKKFGITHVEVDGLNIEVDKAQFHVDNTNCWNVIVKSHTFEQAFELGNGWIILKTPLNLLHLTTSLLSIENKVVGVRKITKQSFNLYYNKCSTCNGKGNINFSDLLIRSSKENVLDVAFYHELFAKVVQEKLLKKLKLIFLTFKEQKLFNFNKPFDQFTSLELSIFHYGLPSHKFLKKNGRKSAKSDFIQWTGMTDFLINNMKHFTNDMKKSFEKSLQIKNCPACLGNKYSNEFNYYLTELHNDKC</sequence>
<evidence type="ECO:0000256" key="7">
    <source>
        <dbReference type="ARBA" id="ARBA00022840"/>
    </source>
</evidence>
<dbReference type="Pfam" id="PF00005">
    <property type="entry name" value="ABC_tran"/>
    <property type="match status" value="1"/>
</dbReference>
<dbReference type="GO" id="GO:0016887">
    <property type="term" value="F:ATP hydrolysis activity"/>
    <property type="evidence" value="ECO:0007669"/>
    <property type="project" value="InterPro"/>
</dbReference>
<dbReference type="Gene3D" id="3.30.1490.20">
    <property type="entry name" value="ATP-grasp fold, A domain"/>
    <property type="match status" value="2"/>
</dbReference>
<dbReference type="PANTHER" id="PTHR43152">
    <property type="entry name" value="UVRABC SYSTEM PROTEIN A"/>
    <property type="match status" value="1"/>
</dbReference>
<evidence type="ECO:0000256" key="6">
    <source>
        <dbReference type="ARBA" id="ARBA00022769"/>
    </source>
</evidence>
<dbReference type="Gene3D" id="3.40.50.300">
    <property type="entry name" value="P-loop containing nucleotide triphosphate hydrolases"/>
    <property type="match status" value="3"/>
</dbReference>
<evidence type="ECO:0000256" key="8">
    <source>
        <dbReference type="ARBA" id="ARBA00022881"/>
    </source>
</evidence>
<dbReference type="PANTHER" id="PTHR43152:SF3">
    <property type="entry name" value="UVRABC SYSTEM PROTEIN A"/>
    <property type="match status" value="1"/>
</dbReference>
<dbReference type="Proteomes" id="UP000321822">
    <property type="component" value="Unassembled WGS sequence"/>
</dbReference>
<keyword evidence="9" id="KW-0238">DNA-binding</keyword>
<evidence type="ECO:0000256" key="9">
    <source>
        <dbReference type="ARBA" id="ARBA00023125"/>
    </source>
</evidence>
<dbReference type="PROSITE" id="PS00211">
    <property type="entry name" value="ABC_TRANSPORTER_1"/>
    <property type="match status" value="2"/>
</dbReference>
<dbReference type="InterPro" id="IPR003439">
    <property type="entry name" value="ABC_transporter-like_ATP-bd"/>
</dbReference>
<evidence type="ECO:0000313" key="16">
    <source>
        <dbReference type="Proteomes" id="UP000321822"/>
    </source>
</evidence>
<accession>A0A5C6QI71</accession>
<evidence type="ECO:0000256" key="11">
    <source>
        <dbReference type="ARBA" id="ARBA00038000"/>
    </source>
</evidence>
<dbReference type="GO" id="GO:0003677">
    <property type="term" value="F:DNA binding"/>
    <property type="evidence" value="ECO:0007669"/>
    <property type="project" value="UniProtKB-KW"/>
</dbReference>
<evidence type="ECO:0000256" key="4">
    <source>
        <dbReference type="ARBA" id="ARBA00022741"/>
    </source>
</evidence>
<dbReference type="InterPro" id="IPR013815">
    <property type="entry name" value="ATP_grasp_subdomain_1"/>
</dbReference>
<organism evidence="15 16">
    <name type="scientific">Colwellia demingiae</name>
    <dbReference type="NCBI Taxonomy" id="89401"/>
    <lineage>
        <taxon>Bacteria</taxon>
        <taxon>Pseudomonadati</taxon>
        <taxon>Pseudomonadota</taxon>
        <taxon>Gammaproteobacteria</taxon>
        <taxon>Alteromonadales</taxon>
        <taxon>Colwelliaceae</taxon>
        <taxon>Colwellia</taxon>
    </lineage>
</organism>
<dbReference type="Gene3D" id="1.10.8.280">
    <property type="entry name" value="ABC transporter ATPase domain-like"/>
    <property type="match status" value="1"/>
</dbReference>
<feature type="domain" description="ABC transporter" evidence="14">
    <location>
        <begin position="564"/>
        <end position="766"/>
    </location>
</feature>
<dbReference type="InterPro" id="IPR017871">
    <property type="entry name" value="ABC_transporter-like_CS"/>
</dbReference>
<dbReference type="GO" id="GO:0005524">
    <property type="term" value="F:ATP binding"/>
    <property type="evidence" value="ECO:0007669"/>
    <property type="project" value="UniProtKB-KW"/>
</dbReference>
<keyword evidence="8" id="KW-0267">Excision nuclease</keyword>
<reference evidence="15 16" key="1">
    <citation type="submission" date="2019-07" db="EMBL/GenBank/DDBJ databases">
        <title>Genomes of sea-ice associated Colwellia species.</title>
        <authorList>
            <person name="Bowman J.P."/>
        </authorList>
    </citation>
    <scope>NUCLEOTIDE SEQUENCE [LARGE SCALE GENOMIC DNA]</scope>
    <source>
        <strain evidence="15 16">ACAM 459</strain>
    </source>
</reference>
<evidence type="ECO:0000256" key="10">
    <source>
        <dbReference type="ARBA" id="ARBA00023204"/>
    </source>
</evidence>
<keyword evidence="16" id="KW-1185">Reference proteome</keyword>
<keyword evidence="5" id="KW-0227">DNA damage</keyword>
<comment type="caution">
    <text evidence="15">The sequence shown here is derived from an EMBL/GenBank/DDBJ whole genome shotgun (WGS) entry which is preliminary data.</text>
</comment>
<dbReference type="GO" id="GO:0004518">
    <property type="term" value="F:nuclease activity"/>
    <property type="evidence" value="ECO:0007669"/>
    <property type="project" value="UniProtKB-KW"/>
</dbReference>
<keyword evidence="2" id="KW-0963">Cytoplasm</keyword>
<evidence type="ECO:0000256" key="12">
    <source>
        <dbReference type="ARBA" id="ARBA00039316"/>
    </source>
</evidence>
<proteinExistence type="inferred from homology"/>
<dbReference type="Gene3D" id="1.20.1580.10">
    <property type="entry name" value="ABC transporter ATPase like domain"/>
    <property type="match status" value="4"/>
</dbReference>
<comment type="similarity">
    <text evidence="11">Belongs to the ABC transporter superfamily. UvrA family.</text>
</comment>
<name>A0A5C6QI71_9GAMM</name>